<accession>A0A6L2NE25</accession>
<comment type="caution">
    <text evidence="2">The sequence shown here is derived from an EMBL/GenBank/DDBJ whole genome shotgun (WGS) entry which is preliminary data.</text>
</comment>
<feature type="compositionally biased region" description="Low complexity" evidence="1">
    <location>
        <begin position="31"/>
        <end position="61"/>
    </location>
</feature>
<proteinExistence type="predicted"/>
<reference evidence="2" key="1">
    <citation type="journal article" date="2019" name="Sci. Rep.">
        <title>Draft genome of Tanacetum cinerariifolium, the natural source of mosquito coil.</title>
        <authorList>
            <person name="Yamashiro T."/>
            <person name="Shiraishi A."/>
            <person name="Satake H."/>
            <person name="Nakayama K."/>
        </authorList>
    </citation>
    <scope>NUCLEOTIDE SEQUENCE</scope>
</reference>
<feature type="region of interest" description="Disordered" evidence="1">
    <location>
        <begin position="1"/>
        <end position="61"/>
    </location>
</feature>
<sequence>MSVKYPNYVNLTSLSDEQPNEKTHLPPPRQKSLSSPRASSKSISSKSTHYTSSSSPITTASTRVKNVSESYYCQYKEVTISQVEVSAAQELQENILSVYYC</sequence>
<protein>
    <submittedName>
        <fullName evidence="2">Uncharacterized protein</fullName>
    </submittedName>
</protein>
<dbReference type="AlphaFoldDB" id="A0A6L2NE25"/>
<evidence type="ECO:0000313" key="2">
    <source>
        <dbReference type="EMBL" id="GEU82804.1"/>
    </source>
</evidence>
<gene>
    <name evidence="2" type="ORF">Tci_054782</name>
</gene>
<dbReference type="EMBL" id="BKCJ010008552">
    <property type="protein sequence ID" value="GEU82804.1"/>
    <property type="molecule type" value="Genomic_DNA"/>
</dbReference>
<name>A0A6L2NE25_TANCI</name>
<evidence type="ECO:0000256" key="1">
    <source>
        <dbReference type="SAM" id="MobiDB-lite"/>
    </source>
</evidence>
<organism evidence="2">
    <name type="scientific">Tanacetum cinerariifolium</name>
    <name type="common">Dalmatian daisy</name>
    <name type="synonym">Chrysanthemum cinerariifolium</name>
    <dbReference type="NCBI Taxonomy" id="118510"/>
    <lineage>
        <taxon>Eukaryota</taxon>
        <taxon>Viridiplantae</taxon>
        <taxon>Streptophyta</taxon>
        <taxon>Embryophyta</taxon>
        <taxon>Tracheophyta</taxon>
        <taxon>Spermatophyta</taxon>
        <taxon>Magnoliopsida</taxon>
        <taxon>eudicotyledons</taxon>
        <taxon>Gunneridae</taxon>
        <taxon>Pentapetalae</taxon>
        <taxon>asterids</taxon>
        <taxon>campanulids</taxon>
        <taxon>Asterales</taxon>
        <taxon>Asteraceae</taxon>
        <taxon>Asteroideae</taxon>
        <taxon>Anthemideae</taxon>
        <taxon>Anthemidinae</taxon>
        <taxon>Tanacetum</taxon>
    </lineage>
</organism>